<name>A0AA96JXA2_9BACT</name>
<protein>
    <submittedName>
        <fullName evidence="1">Uncharacterized protein</fullName>
    </submittedName>
</protein>
<evidence type="ECO:0000313" key="2">
    <source>
        <dbReference type="Proteomes" id="UP001302719"/>
    </source>
</evidence>
<dbReference type="RefSeq" id="WP_312640096.1">
    <property type="nucleotide sequence ID" value="NZ_CP116967.1"/>
</dbReference>
<dbReference type="AlphaFoldDB" id="A0AA96JXA2"/>
<gene>
    <name evidence="1" type="ORF">PP769_10975</name>
</gene>
<dbReference type="KEGG" id="nall:PP769_10975"/>
<reference evidence="1 2" key="1">
    <citation type="submission" date="2023-01" db="EMBL/GenBank/DDBJ databases">
        <title>Cultivation and genomic characterization of new, ubiquitous marine nitrite-oxidizing bacteria from the Nitrospirales.</title>
        <authorList>
            <person name="Mueller A.J."/>
            <person name="Daebeler A."/>
            <person name="Herbold C.W."/>
            <person name="Kirkegaard R.H."/>
            <person name="Daims H."/>
        </authorList>
    </citation>
    <scope>NUCLEOTIDE SEQUENCE [LARGE SCALE GENOMIC DNA]</scope>
    <source>
        <strain evidence="1 2">VA</strain>
    </source>
</reference>
<accession>A0AA96JXA2</accession>
<organism evidence="1 2">
    <name type="scientific">Candidatus Nitrospira allomarina</name>
    <dbReference type="NCBI Taxonomy" id="3020900"/>
    <lineage>
        <taxon>Bacteria</taxon>
        <taxon>Pseudomonadati</taxon>
        <taxon>Nitrospirota</taxon>
        <taxon>Nitrospiria</taxon>
        <taxon>Nitrospirales</taxon>
        <taxon>Nitrospiraceae</taxon>
        <taxon>Nitrospira</taxon>
    </lineage>
</organism>
<keyword evidence="2" id="KW-1185">Reference proteome</keyword>
<dbReference type="EMBL" id="CP116967">
    <property type="protein sequence ID" value="WNM56504.1"/>
    <property type="molecule type" value="Genomic_DNA"/>
</dbReference>
<sequence>MMTGDLIIDHSSFEKEEWIRRVNGEKRESESKGHQMRCISYSSCEMGPTRKRGTLAPWDYPGEDRLKI</sequence>
<dbReference type="Proteomes" id="UP001302719">
    <property type="component" value="Chromosome"/>
</dbReference>
<evidence type="ECO:0000313" key="1">
    <source>
        <dbReference type="EMBL" id="WNM56504.1"/>
    </source>
</evidence>
<proteinExistence type="predicted"/>